<reference evidence="2 3" key="1">
    <citation type="submission" date="2018-09" db="EMBL/GenBank/DDBJ databases">
        <title>Genome sequencing of strain BHWM-4.</title>
        <authorList>
            <person name="Heo J."/>
            <person name="Kim S.-J."/>
            <person name="Kwon S.-W."/>
        </authorList>
    </citation>
    <scope>NUCLEOTIDE SEQUENCE [LARGE SCALE GENOMIC DNA]</scope>
    <source>
        <strain evidence="2 3">BHWM-4</strain>
    </source>
</reference>
<evidence type="ECO:0000313" key="2">
    <source>
        <dbReference type="EMBL" id="AYF92129.1"/>
    </source>
</evidence>
<dbReference type="Proteomes" id="UP000272003">
    <property type="component" value="Chromosome"/>
</dbReference>
<sequence length="173" mass="19981">MNNTRESWFTKIIKFFYGVRGPLDEYKQQIINRLGNQCYIILSSYLYIITFLAFLLFKVVDARTLLYYIIIGNFAILLILSSYTGKTVRKHHLDAIEVYDNDHLKAVKRGCLHRAIISAIAYFLFLDIFINGYNMLHDGLDGLGLIITTSIYIGGAIVLGITKYHFDLKRIKK</sequence>
<keyword evidence="3" id="KW-1185">Reference proteome</keyword>
<dbReference type="RefSeq" id="WP_120783903.1">
    <property type="nucleotide sequence ID" value="NZ_CP032626.1"/>
</dbReference>
<accession>A0A387ARX6</accession>
<dbReference type="KEGG" id="abom:D7I45_00815"/>
<organism evidence="2 3">
    <name type="scientific">Apilactobacillus bombintestini</name>
    <dbReference type="NCBI Taxonomy" id="2419772"/>
    <lineage>
        <taxon>Bacteria</taxon>
        <taxon>Bacillati</taxon>
        <taxon>Bacillota</taxon>
        <taxon>Bacilli</taxon>
        <taxon>Lactobacillales</taxon>
        <taxon>Lactobacillaceae</taxon>
        <taxon>Apilactobacillus</taxon>
    </lineage>
</organism>
<feature type="transmembrane region" description="Helical" evidence="1">
    <location>
        <begin position="142"/>
        <end position="166"/>
    </location>
</feature>
<dbReference type="OrthoDB" id="2142440at2"/>
<evidence type="ECO:0000313" key="3">
    <source>
        <dbReference type="Proteomes" id="UP000272003"/>
    </source>
</evidence>
<evidence type="ECO:0000256" key="1">
    <source>
        <dbReference type="SAM" id="Phobius"/>
    </source>
</evidence>
<dbReference type="EMBL" id="CP032626">
    <property type="protein sequence ID" value="AYF92129.1"/>
    <property type="molecule type" value="Genomic_DNA"/>
</dbReference>
<feature type="transmembrane region" description="Helical" evidence="1">
    <location>
        <begin position="38"/>
        <end position="59"/>
    </location>
</feature>
<keyword evidence="1" id="KW-1133">Transmembrane helix</keyword>
<dbReference type="AlphaFoldDB" id="A0A387ARX6"/>
<protein>
    <submittedName>
        <fullName evidence="2">DUF3278 domain-containing protein</fullName>
    </submittedName>
</protein>
<gene>
    <name evidence="2" type="ORF">D7I45_00815</name>
</gene>
<feature type="transmembrane region" description="Helical" evidence="1">
    <location>
        <begin position="65"/>
        <end position="83"/>
    </location>
</feature>
<feature type="transmembrane region" description="Helical" evidence="1">
    <location>
        <begin position="115"/>
        <end position="136"/>
    </location>
</feature>
<keyword evidence="1" id="KW-0472">Membrane</keyword>
<proteinExistence type="predicted"/>
<dbReference type="Pfam" id="PF11683">
    <property type="entry name" value="DUF3278"/>
    <property type="match status" value="1"/>
</dbReference>
<keyword evidence="1" id="KW-0812">Transmembrane</keyword>
<name>A0A387ARX6_9LACO</name>
<dbReference type="InterPro" id="IPR021697">
    <property type="entry name" value="DUF3278"/>
</dbReference>